<evidence type="ECO:0000256" key="2">
    <source>
        <dbReference type="ARBA" id="ARBA00022450"/>
    </source>
</evidence>
<dbReference type="InterPro" id="IPR010071">
    <property type="entry name" value="AA_adenyl_dom"/>
</dbReference>
<dbReference type="InterPro" id="IPR036736">
    <property type="entry name" value="ACP-like_sf"/>
</dbReference>
<evidence type="ECO:0000256" key="3">
    <source>
        <dbReference type="ARBA" id="ARBA00022553"/>
    </source>
</evidence>
<dbReference type="SUPFAM" id="SSF52777">
    <property type="entry name" value="CoA-dependent acyltransferases"/>
    <property type="match status" value="6"/>
</dbReference>
<dbReference type="Gene3D" id="3.40.50.12780">
    <property type="entry name" value="N-terminal domain of ligase-like"/>
    <property type="match status" value="2"/>
</dbReference>
<keyword evidence="4" id="KW-0677">Repeat</keyword>
<keyword evidence="2" id="KW-0596">Phosphopantetheine</keyword>
<dbReference type="InterPro" id="IPR020806">
    <property type="entry name" value="PKS_PP-bd"/>
</dbReference>
<keyword evidence="7" id="KW-1185">Reference proteome</keyword>
<dbReference type="RefSeq" id="WP_284102496.1">
    <property type="nucleotide sequence ID" value="NZ_JARRAF010000032.1"/>
</dbReference>
<dbReference type="Gene3D" id="3.30.559.10">
    <property type="entry name" value="Chloramphenicol acetyltransferase-like domain"/>
    <property type="match status" value="3"/>
</dbReference>
<dbReference type="PANTHER" id="PTHR45527">
    <property type="entry name" value="NONRIBOSOMAL PEPTIDE SYNTHETASE"/>
    <property type="match status" value="1"/>
</dbReference>
<protein>
    <submittedName>
        <fullName evidence="6">Amino acid adenylation domain-containing protein</fullName>
    </submittedName>
</protein>
<dbReference type="CDD" id="cd19534">
    <property type="entry name" value="E_NRPS"/>
    <property type="match status" value="1"/>
</dbReference>
<dbReference type="CDD" id="cd05930">
    <property type="entry name" value="A_NRPS"/>
    <property type="match status" value="2"/>
</dbReference>
<dbReference type="InterPro" id="IPR009081">
    <property type="entry name" value="PP-bd_ACP"/>
</dbReference>
<reference evidence="6" key="1">
    <citation type="submission" date="2023-03" db="EMBL/GenBank/DDBJ databases">
        <title>Chitinimonas shenzhenensis gen. nov., sp. nov., a novel member of family Burkholderiaceae isolated from activated sludge collected in Shen Zhen, China.</title>
        <authorList>
            <person name="Wang X."/>
        </authorList>
    </citation>
    <scope>NUCLEOTIDE SEQUENCE</scope>
    <source>
        <strain evidence="6">DQS-5</strain>
    </source>
</reference>
<dbReference type="Gene3D" id="1.10.1200.10">
    <property type="entry name" value="ACP-like"/>
    <property type="match status" value="3"/>
</dbReference>
<name>A0ABT7E1E0_9NEIS</name>
<evidence type="ECO:0000256" key="4">
    <source>
        <dbReference type="ARBA" id="ARBA00022737"/>
    </source>
</evidence>
<dbReference type="NCBIfam" id="TIGR01720">
    <property type="entry name" value="NRPS-para261"/>
    <property type="match status" value="1"/>
</dbReference>
<comment type="cofactor">
    <cofactor evidence="1">
        <name>pantetheine 4'-phosphate</name>
        <dbReference type="ChEBI" id="CHEBI:47942"/>
    </cofactor>
</comment>
<dbReference type="Pfam" id="PF00668">
    <property type="entry name" value="Condensation"/>
    <property type="match status" value="3"/>
</dbReference>
<dbReference type="PROSITE" id="PS00012">
    <property type="entry name" value="PHOSPHOPANTETHEINE"/>
    <property type="match status" value="2"/>
</dbReference>
<gene>
    <name evidence="6" type="ORF">PZA18_19035</name>
</gene>
<dbReference type="InterPro" id="IPR042099">
    <property type="entry name" value="ANL_N_sf"/>
</dbReference>
<comment type="caution">
    <text evidence="6">The sequence shown here is derived from an EMBL/GenBank/DDBJ whole genome shotgun (WGS) entry which is preliminary data.</text>
</comment>
<dbReference type="NCBIfam" id="NF003417">
    <property type="entry name" value="PRK04813.1"/>
    <property type="match status" value="3"/>
</dbReference>
<dbReference type="Gene3D" id="3.30.300.30">
    <property type="match status" value="3"/>
</dbReference>
<dbReference type="CDD" id="cd12117">
    <property type="entry name" value="A_NRPS_Srf_like"/>
    <property type="match status" value="1"/>
</dbReference>
<dbReference type="InterPro" id="IPR045851">
    <property type="entry name" value="AMP-bd_C_sf"/>
</dbReference>
<sequence length="3176" mass="348006">MPLNKKNLHAVVEHFLAAGEDRPAVEQGQRRYSYRQLGLMANRLAAQLQGAGLQTQQIVGLAMPASIEYLVAMLASVKSAAIFLPLDLATPPLRQAQLFGVVSPSLLLYRPQDESAARQMAEQCAGGVTLLAVDLAALLQQPASTADQSPPLRAGDDDTGYLIQTSGSTGVPKLIAGRNKGISHFVHWEVAELGLNAHTRASWLAAPTFDVSLRETFAVLLAGGTLVVPEPADRADSHTLVEWLDARQVTLLHCVPSLFRLITRSVRDLQRPPSQLQVIALAGEPLYGADVTHWREAAGAQGWLINLYGPSETTLAKIFHRVDGEEYAAGAIVPLGQPINNTAILILSNGRLCDIGETGEIHIRTPFASNGYYHDPAATDAAFIVNPLDENGSDRIYKTGDLGRYRSDRSIEFVGRADRQVKIDGVRIDLPEIEGVMRNWPGIGEAVAHAFRLADGSNSLVVYFTLAGNVPPGEAAARHSDAMRAHLAQQLPAGMLPGHVVCLDDFPRNLNGKIDRRALPRPEALQLGDKGFVAAQGDIETALATLWAEALALDRVSVESPFLHIGGNSLRAIGLLGRINRQFGAALTLRDFFENGTIRALAQRLQNQEATSAPPIEPAPQQADYPLTDAQNRLWVLSQLDGNEALYHNPEWLELHGELDIAALRAAFQLLADRHESLRTVFEIHHGEARQRVLPQMPVAWQEIAFDPSHDDQTLADSLAQEIERLNHQPFHLEHGPLWRVTLLRQRADCHHLLVNMHHLICDGWSMAMLNRELAIAYRAARQGHTPDLPPTALQMRDVAHWLSRQTAGAGALAAHRDYWRSRLVDLDQRAMLPTRPLNDDAPLAAGSVTLELPASRAKVLQQWLASREISPFMGVAAALAVLLQRYGGSDTVIFGTPIEGRSHPQLAQVVGFFVNTLPLALKLPANLSITDLLERSRRAVTEMHAHQDYPFEKLAAEYGNVRDPLRNPLFEVMLAMEPAADDFVLDDIKVHPHPLPSSQARYDLTLRLAVGEAGWQLHFDYRQSLYPREFVEGLGRHLVNLLVGLMQYHKGTIADLPMLTVEEEQTLTWMGRGPLRDIPAGSLPGLFSAQAARTPDAPALRSDDACLNYATLDRASNQLAQDLIAEHGVQPGQVIAVLLERSLEWPIALLATLKAGAIYLPLDPRQPDQRLLELIADAAAPLLLSSPALLARLREAGLPATVTGVNARIVDGGCDTAPYPHLDPEAAAYLIYTSGSTGKPKGVLVPHRAFINMIDDQINALDVTPQDRILQFVSPAFDVSLFEVFLALLSGATLVLAKRDETATAPGFSAVLQRHGVSIAAVTPGFLNTVIDLPLAPLRMIITGGEAPKWPDVVAVRQRGIRYINAYGPSETAVCAAFHEVSDFDTAAPLPLGRSTANCRLMVVAPDLSPVPLGVPGELMIEGAAVGLGYLGQSGLTEAAFSQSGSGVRRYRTGDRVIRQANGALHFLGRVDGQVKVRGYRIETGEIETALRRQPGVADARVITRKLGEDLALACYWLANDQAPTDDDAASRQMMQALARQLPDYMVPRLFCRLAQFPLNSNGKLDITALPEPRRLMTAQDNSPPQGPVETALAQLWAEILDLPTVSRHADFFDLGGRSLAASRLVLRASRSLQRPVSLRDLYTASTPAALAARLAGQAELPATPLPSLSDEDRAPLAPMQQRLWVLDGIGQSSAAYHISGLTAIWGELDLVALRAALRDLVERHDVLRSRIVLVDGQPQQQVDPVADVEFVAISGELLDDTERRERLIAFRDRPFRLAEQWPLRVMWCHTGPQRGLLLTVVHHIAADGWSMPLLSRDLASAYTARLQQQAPDWPAPTARYREVAHWWRQALDSGDFDQDRDYWHQQLAGPLPTLNLHTDYPRPAVQGLRGATLRLPLPVASRRALQQLAQQAQCSEFTAALAVLQALLWRLSGQQDLIIGAPVAGRIHPAAESLVGCFVNTLPLRGQLDPSQPFSDWLLQTKQTVRDGLLHQAYPFDRLVSELALERDTARSPLFDVMLSVEPLAGATPLPGLVTEAAELPRLGSRCDLCWMLNIGQDAALNPGHLDLEYDSDLFSEATAHQLGQRLFQLLEAAAATPERPLATLDWLGQRERHWLLHELNPVSPPLPEGTVLAQFEHWVARTPAAPALISDRLQLSYREVDLAAQGWAQQILLELAGVSPIGRTIALQFERGPQWVVAVLAIQKLGAVYLPIEADAPAERCHFLLEDSEAVLLLHDQPRPCQHGLVIPQLRLGEFRHAVGSVASQPRRADDPIYLMYTSGSTGRPKGVVASQQGVLRLVNDCRYFAPRSGDRILQLSNYAFDGATFDLYAALCHGLALCLPDRDTALDPLALGAFVERHGVTLTFITTALFNQWVQADMPSLARLRKVYFGGQEANLPQVEKALAAMQRNDALVHVYGPTEATTFSTFHLIHPADLSGRHPRLPIGLPIGHTTAHVLDKHGQPQPAGVPGELYLGGPGLALGYLGLPDATIERFVSLQLDPLLPPERLYRTGDLCVRRNDGAILFLGRLDGQVKVRGYRVELGEVEQCLLAFAGIEHVHVMPRQTALGNTELLAYYTVAGGLTVDEQRLHSWLAERLPAYMRPAHCVVLDRLPLNRNGKVDRAALPAPSRPAPTALAHQQAANTPQEQALWQCWSAVLGRQDFGVDDNYYSLGGDSIQAIQISVKLRELGYQLKVTQLMQTPTIAALAPLLQASQRESQALTAETGDAPLLPVQHWFVAQGFCHANHFNQSVLLQCPAGQAVATLQAALDTLVDHHDALRLRFGHADSGFWSRFEPPGQPAALAVVDGNLATMADDIQRRQRSLQPATAPLFQAVLYRLDDASCRLFLTAHHWAIDGVSWRILLSDLAALLQGQPLPARSHSPAAWARRLSGDSRFLAQQAYWQQRQSWQAGRLPDLREPAKPAPVSARLQLAFSLDVAATEALLGDCHHAYQTQGDELLLAAWLHTLAEVQGSPICRITLEGHGREALYDDIDLSRSVGWFTAMYPLTVHFNGEGWSMRIRETKEALRAVPDRGLGYGVLRYLRHDAVLDQGALAQTSFNYLGRFDDRSPMPLAPESTGDEISPDTRLPHALDLTAEVKAGQLQLRLVGDSGRYPDGLFVRLRQQLERNLHALIAHCRDCDSPQLSPSDVDFEGMDIAALDAFLDDLGQEKL</sequence>
<dbReference type="InterPro" id="IPR006162">
    <property type="entry name" value="Ppantetheine_attach_site"/>
</dbReference>
<feature type="domain" description="Carrier" evidence="5">
    <location>
        <begin position="1585"/>
        <end position="1660"/>
    </location>
</feature>
<dbReference type="PANTHER" id="PTHR45527:SF1">
    <property type="entry name" value="FATTY ACID SYNTHASE"/>
    <property type="match status" value="1"/>
</dbReference>
<dbReference type="Pfam" id="PF00550">
    <property type="entry name" value="PP-binding"/>
    <property type="match status" value="3"/>
</dbReference>
<accession>A0ABT7E1E0</accession>
<dbReference type="EMBL" id="JARRAF010000032">
    <property type="protein sequence ID" value="MDK2126142.1"/>
    <property type="molecule type" value="Genomic_DNA"/>
</dbReference>
<dbReference type="InterPro" id="IPR023213">
    <property type="entry name" value="CAT-like_dom_sf"/>
</dbReference>
<feature type="domain" description="Carrier" evidence="5">
    <location>
        <begin position="2644"/>
        <end position="2718"/>
    </location>
</feature>
<dbReference type="NCBIfam" id="TIGR01733">
    <property type="entry name" value="AA-adenyl-dom"/>
    <property type="match status" value="3"/>
</dbReference>
<dbReference type="InterPro" id="IPR020845">
    <property type="entry name" value="AMP-binding_CS"/>
</dbReference>
<dbReference type="CDD" id="cd19531">
    <property type="entry name" value="LCL_NRPS-like"/>
    <property type="match status" value="2"/>
</dbReference>
<dbReference type="Gene3D" id="3.40.50.980">
    <property type="match status" value="2"/>
</dbReference>
<dbReference type="SUPFAM" id="SSF47336">
    <property type="entry name" value="ACP-like"/>
    <property type="match status" value="3"/>
</dbReference>
<organism evidence="6 7">
    <name type="scientific">Parachitinimonas caeni</name>
    <dbReference type="NCBI Taxonomy" id="3031301"/>
    <lineage>
        <taxon>Bacteria</taxon>
        <taxon>Pseudomonadati</taxon>
        <taxon>Pseudomonadota</taxon>
        <taxon>Betaproteobacteria</taxon>
        <taxon>Neisseriales</taxon>
        <taxon>Chitinibacteraceae</taxon>
        <taxon>Parachitinimonas</taxon>
    </lineage>
</organism>
<dbReference type="InterPro" id="IPR010060">
    <property type="entry name" value="NRPS_synth"/>
</dbReference>
<dbReference type="PROSITE" id="PS00455">
    <property type="entry name" value="AMP_BINDING"/>
    <property type="match status" value="3"/>
</dbReference>
<dbReference type="PROSITE" id="PS50075">
    <property type="entry name" value="CARRIER"/>
    <property type="match status" value="3"/>
</dbReference>
<proteinExistence type="predicted"/>
<evidence type="ECO:0000259" key="5">
    <source>
        <dbReference type="PROSITE" id="PS50075"/>
    </source>
</evidence>
<evidence type="ECO:0000256" key="1">
    <source>
        <dbReference type="ARBA" id="ARBA00001957"/>
    </source>
</evidence>
<feature type="domain" description="Carrier" evidence="5">
    <location>
        <begin position="534"/>
        <end position="609"/>
    </location>
</feature>
<dbReference type="Pfam" id="PF13193">
    <property type="entry name" value="AMP-binding_C"/>
    <property type="match status" value="2"/>
</dbReference>
<dbReference type="InterPro" id="IPR025110">
    <property type="entry name" value="AMP-bd_C"/>
</dbReference>
<evidence type="ECO:0000313" key="7">
    <source>
        <dbReference type="Proteomes" id="UP001172778"/>
    </source>
</evidence>
<dbReference type="InterPro" id="IPR001242">
    <property type="entry name" value="Condensation_dom"/>
</dbReference>
<keyword evidence="3" id="KW-0597">Phosphoprotein</keyword>
<dbReference type="SMART" id="SM00823">
    <property type="entry name" value="PKS_PP"/>
    <property type="match status" value="3"/>
</dbReference>
<evidence type="ECO:0000313" key="6">
    <source>
        <dbReference type="EMBL" id="MDK2126142.1"/>
    </source>
</evidence>
<dbReference type="Gene3D" id="3.30.559.30">
    <property type="entry name" value="Nonribosomal peptide synthetase, condensation domain"/>
    <property type="match status" value="3"/>
</dbReference>
<dbReference type="Gene3D" id="2.30.38.10">
    <property type="entry name" value="Luciferase, Domain 3"/>
    <property type="match status" value="1"/>
</dbReference>
<dbReference type="InterPro" id="IPR000873">
    <property type="entry name" value="AMP-dep_synth/lig_dom"/>
</dbReference>
<dbReference type="Pfam" id="PF00501">
    <property type="entry name" value="AMP-binding"/>
    <property type="match status" value="3"/>
</dbReference>
<dbReference type="Proteomes" id="UP001172778">
    <property type="component" value="Unassembled WGS sequence"/>
</dbReference>
<dbReference type="SUPFAM" id="SSF56801">
    <property type="entry name" value="Acetyl-CoA synthetase-like"/>
    <property type="match status" value="3"/>
</dbReference>